<feature type="domain" description="DUF4342" evidence="2">
    <location>
        <begin position="45"/>
        <end position="120"/>
    </location>
</feature>
<dbReference type="STRING" id="1304284.L21TH_2069"/>
<dbReference type="Pfam" id="PF14242">
    <property type="entry name" value="DUF4342"/>
    <property type="match status" value="1"/>
</dbReference>
<dbReference type="InterPro" id="IPR009060">
    <property type="entry name" value="UBA-like_sf"/>
</dbReference>
<dbReference type="InterPro" id="IPR025642">
    <property type="entry name" value="DUF4342"/>
</dbReference>
<reference evidence="3 4" key="1">
    <citation type="journal article" date="2015" name="Geomicrobiol. J.">
        <title>Caldisalinibacter kiritimatiensis gen. nov., sp. nov., a moderately thermohalophilic thiosulfate-reducing bacterium from a hypersaline microbial mat.</title>
        <authorList>
            <person name="Ben Hania W."/>
            <person name="Joseph M."/>
            <person name="Fiebig A."/>
            <person name="Bunk B."/>
            <person name="Klenk H.-P."/>
            <person name="Fardeau M.-L."/>
            <person name="Spring S."/>
        </authorList>
    </citation>
    <scope>NUCLEOTIDE SEQUENCE [LARGE SCALE GENOMIC DNA]</scope>
    <source>
        <strain evidence="3 4">L21-TH-D2</strain>
    </source>
</reference>
<sequence>MDISLEKIDIIRERTGVSYKTAKEALELNDGNVVDALIYLEENQKSWTENITNKSDEVIEALKEALRKGNVTKITVKKDGEVLMNIPVTAGAIGAILSPPVTAVGVTAALLSKCTIEIVKENGEVVNINEMAGKTVDKVRKTVRMDNNKTNDSYNQQSNQESNNE</sequence>
<dbReference type="eggNOG" id="COG1308">
    <property type="taxonomic scope" value="Bacteria"/>
</dbReference>
<feature type="compositionally biased region" description="Low complexity" evidence="1">
    <location>
        <begin position="155"/>
        <end position="165"/>
    </location>
</feature>
<dbReference type="EMBL" id="ARZA01000233">
    <property type="protein sequence ID" value="EOC99882.1"/>
    <property type="molecule type" value="Genomic_DNA"/>
</dbReference>
<evidence type="ECO:0000259" key="2">
    <source>
        <dbReference type="Pfam" id="PF14242"/>
    </source>
</evidence>
<feature type="region of interest" description="Disordered" evidence="1">
    <location>
        <begin position="144"/>
        <end position="165"/>
    </location>
</feature>
<evidence type="ECO:0000313" key="4">
    <source>
        <dbReference type="Proteomes" id="UP000013378"/>
    </source>
</evidence>
<dbReference type="SUPFAM" id="SSF46934">
    <property type="entry name" value="UBA-like"/>
    <property type="match status" value="1"/>
</dbReference>
<keyword evidence="3" id="KW-0648">Protein biosynthesis</keyword>
<comment type="caution">
    <text evidence="3">The sequence shown here is derived from an EMBL/GenBank/DDBJ whole genome shotgun (WGS) entry which is preliminary data.</text>
</comment>
<name>R1ARW1_9FIRM</name>
<accession>R1ARW1</accession>
<dbReference type="GO" id="GO:0003746">
    <property type="term" value="F:translation elongation factor activity"/>
    <property type="evidence" value="ECO:0007669"/>
    <property type="project" value="UniProtKB-KW"/>
</dbReference>
<dbReference type="Proteomes" id="UP000013378">
    <property type="component" value="Unassembled WGS sequence"/>
</dbReference>
<dbReference type="AlphaFoldDB" id="R1ARW1"/>
<dbReference type="CDD" id="cd14360">
    <property type="entry name" value="UBA_NAC_like_bac"/>
    <property type="match status" value="1"/>
</dbReference>
<organism evidence="3 4">
    <name type="scientific">Caldisalinibacter kiritimatiensis</name>
    <dbReference type="NCBI Taxonomy" id="1304284"/>
    <lineage>
        <taxon>Bacteria</taxon>
        <taxon>Bacillati</taxon>
        <taxon>Bacillota</taxon>
        <taxon>Tissierellia</taxon>
        <taxon>Tissierellales</taxon>
        <taxon>Thermohalobacteraceae</taxon>
        <taxon>Caldisalinibacter</taxon>
    </lineage>
</organism>
<proteinExistence type="predicted"/>
<protein>
    <submittedName>
        <fullName evidence="3">N-terminal of elongation factor Ts</fullName>
    </submittedName>
</protein>
<keyword evidence="4" id="KW-1185">Reference proteome</keyword>
<evidence type="ECO:0000313" key="3">
    <source>
        <dbReference type="EMBL" id="EOC99882.1"/>
    </source>
</evidence>
<dbReference type="RefSeq" id="WP_006315545.1">
    <property type="nucleotide sequence ID" value="NZ_ARZA01000233.1"/>
</dbReference>
<dbReference type="Gene3D" id="1.10.8.10">
    <property type="entry name" value="DNA helicase RuvA subunit, C-terminal domain"/>
    <property type="match status" value="1"/>
</dbReference>
<keyword evidence="3" id="KW-0251">Elongation factor</keyword>
<evidence type="ECO:0000256" key="1">
    <source>
        <dbReference type="SAM" id="MobiDB-lite"/>
    </source>
</evidence>
<dbReference type="PATRIC" id="fig|1304284.3.peg.2034"/>
<gene>
    <name evidence="3" type="ORF">L21TH_2069</name>
</gene>